<sequence length="459" mass="50645">MKRLRIFHKLILVILGIMLVTVLVLNVAGTYLYRGYFLQERQASMLDQARAISIVVGKRMERVERDDPFSSGQDATFNAVYIYNADGTLRVEPPEEKRRTAPPNAAFVEATLTGVEQVPEAKTTQPESMQVGVPIRRGPKVIGAVVVQGAGLDRHFGGVDRVLVISGVIALLCTSLLAFLFSRSIARPLQEMSDAVRRMAKGDFSRKVKVRSQDEVGELAGAFNHMAEELAALEAMRSEFVAHASHELRSPLTSIRGFVGAILDGTIPVEEARPFLERIHKESERLGKLVDELLDLARLENPEQEPLLVEGETSLGFVVREALAMLAPQIETKGLVLHTEYADVTVQAPAERVIQVVINLLSNAIRFSHKGGTITIRVLDTGTEGRVEILDRGIGIPEEEIERVWERFYKVDKARTTDQGGTGLGLSIAKRIVELLGGQIGLDSVWEEGTRAWMSLPKL</sequence>
<evidence type="ECO:0000313" key="15">
    <source>
        <dbReference type="EMBL" id="PWK15848.1"/>
    </source>
</evidence>
<dbReference type="PROSITE" id="PS50109">
    <property type="entry name" value="HIS_KIN"/>
    <property type="match status" value="1"/>
</dbReference>
<protein>
    <recommendedName>
        <fullName evidence="3">histidine kinase</fullName>
        <ecNumber evidence="3">2.7.13.3</ecNumber>
    </recommendedName>
</protein>
<gene>
    <name evidence="15" type="ORF">C7459_10292</name>
</gene>
<evidence type="ECO:0000256" key="1">
    <source>
        <dbReference type="ARBA" id="ARBA00000085"/>
    </source>
</evidence>
<dbReference type="GO" id="GO:0005524">
    <property type="term" value="F:ATP binding"/>
    <property type="evidence" value="ECO:0007669"/>
    <property type="project" value="UniProtKB-KW"/>
</dbReference>
<dbReference type="GO" id="GO:0000155">
    <property type="term" value="F:phosphorelay sensor kinase activity"/>
    <property type="evidence" value="ECO:0007669"/>
    <property type="project" value="InterPro"/>
</dbReference>
<evidence type="ECO:0000256" key="10">
    <source>
        <dbReference type="ARBA" id="ARBA00023012"/>
    </source>
</evidence>
<dbReference type="SUPFAM" id="SSF47384">
    <property type="entry name" value="Homodimeric domain of signal transducing histidine kinase"/>
    <property type="match status" value="1"/>
</dbReference>
<feature type="domain" description="HAMP" evidence="14">
    <location>
        <begin position="183"/>
        <end position="235"/>
    </location>
</feature>
<dbReference type="PRINTS" id="PR00344">
    <property type="entry name" value="BCTRLSENSOR"/>
</dbReference>
<dbReference type="OrthoDB" id="9813151at2"/>
<keyword evidence="7" id="KW-0547">Nucleotide-binding</keyword>
<keyword evidence="9" id="KW-0067">ATP-binding</keyword>
<dbReference type="InterPro" id="IPR036890">
    <property type="entry name" value="HATPase_C_sf"/>
</dbReference>
<dbReference type="Pfam" id="PF00512">
    <property type="entry name" value="HisKA"/>
    <property type="match status" value="1"/>
</dbReference>
<comment type="subcellular location">
    <subcellularLocation>
        <location evidence="2">Cell membrane</location>
        <topology evidence="2">Multi-pass membrane protein</topology>
    </subcellularLocation>
</comment>
<evidence type="ECO:0000256" key="2">
    <source>
        <dbReference type="ARBA" id="ARBA00004651"/>
    </source>
</evidence>
<feature type="transmembrane region" description="Helical" evidence="12">
    <location>
        <begin position="162"/>
        <end position="182"/>
    </location>
</feature>
<dbReference type="CDD" id="cd06225">
    <property type="entry name" value="HAMP"/>
    <property type="match status" value="1"/>
</dbReference>
<dbReference type="FunFam" id="3.30.565.10:FF:000006">
    <property type="entry name" value="Sensor histidine kinase WalK"/>
    <property type="match status" value="1"/>
</dbReference>
<comment type="caution">
    <text evidence="15">The sequence shown here is derived from an EMBL/GenBank/DDBJ whole genome shotgun (WGS) entry which is preliminary data.</text>
</comment>
<dbReference type="InterPro" id="IPR036097">
    <property type="entry name" value="HisK_dim/P_sf"/>
</dbReference>
<keyword evidence="6" id="KW-0808">Transferase</keyword>
<name>A0A316DDZ0_9BACL</name>
<comment type="catalytic activity">
    <reaction evidence="1">
        <text>ATP + protein L-histidine = ADP + protein N-phospho-L-histidine.</text>
        <dbReference type="EC" id="2.7.13.3"/>
    </reaction>
</comment>
<evidence type="ECO:0000256" key="11">
    <source>
        <dbReference type="ARBA" id="ARBA00023136"/>
    </source>
</evidence>
<feature type="transmembrane region" description="Helical" evidence="12">
    <location>
        <begin position="12"/>
        <end position="33"/>
    </location>
</feature>
<dbReference type="PANTHER" id="PTHR42878:SF7">
    <property type="entry name" value="SENSOR HISTIDINE KINASE GLRK"/>
    <property type="match status" value="1"/>
</dbReference>
<dbReference type="SMART" id="SM00304">
    <property type="entry name" value="HAMP"/>
    <property type="match status" value="1"/>
</dbReference>
<keyword evidence="11 12" id="KW-0472">Membrane</keyword>
<dbReference type="CDD" id="cd00075">
    <property type="entry name" value="HATPase"/>
    <property type="match status" value="1"/>
</dbReference>
<evidence type="ECO:0000256" key="7">
    <source>
        <dbReference type="ARBA" id="ARBA00022741"/>
    </source>
</evidence>
<evidence type="ECO:0000256" key="12">
    <source>
        <dbReference type="SAM" id="Phobius"/>
    </source>
</evidence>
<dbReference type="Proteomes" id="UP000245634">
    <property type="component" value="Unassembled WGS sequence"/>
</dbReference>
<dbReference type="InterPro" id="IPR050351">
    <property type="entry name" value="BphY/WalK/GraS-like"/>
</dbReference>
<dbReference type="InterPro" id="IPR003660">
    <property type="entry name" value="HAMP_dom"/>
</dbReference>
<feature type="domain" description="Histidine kinase" evidence="13">
    <location>
        <begin position="243"/>
        <end position="459"/>
    </location>
</feature>
<dbReference type="RefSeq" id="WP_109686099.1">
    <property type="nucleotide sequence ID" value="NZ_QGGL01000002.1"/>
</dbReference>
<accession>A0A316DDZ0</accession>
<evidence type="ECO:0000256" key="9">
    <source>
        <dbReference type="ARBA" id="ARBA00022840"/>
    </source>
</evidence>
<evidence type="ECO:0000256" key="5">
    <source>
        <dbReference type="ARBA" id="ARBA00022553"/>
    </source>
</evidence>
<keyword evidence="5" id="KW-0597">Phosphoprotein</keyword>
<keyword evidence="12" id="KW-0812">Transmembrane</keyword>
<evidence type="ECO:0000256" key="3">
    <source>
        <dbReference type="ARBA" id="ARBA00012438"/>
    </source>
</evidence>
<dbReference type="GO" id="GO:0005886">
    <property type="term" value="C:plasma membrane"/>
    <property type="evidence" value="ECO:0007669"/>
    <property type="project" value="UniProtKB-SubCell"/>
</dbReference>
<keyword evidence="8 15" id="KW-0418">Kinase</keyword>
<dbReference type="InterPro" id="IPR003661">
    <property type="entry name" value="HisK_dim/P_dom"/>
</dbReference>
<dbReference type="CDD" id="cd00082">
    <property type="entry name" value="HisKA"/>
    <property type="match status" value="1"/>
</dbReference>
<keyword evidence="4" id="KW-1003">Cell membrane</keyword>
<dbReference type="Gene3D" id="3.30.565.10">
    <property type="entry name" value="Histidine kinase-like ATPase, C-terminal domain"/>
    <property type="match status" value="1"/>
</dbReference>
<keyword evidence="12" id="KW-1133">Transmembrane helix</keyword>
<dbReference type="Pfam" id="PF00672">
    <property type="entry name" value="HAMP"/>
    <property type="match status" value="1"/>
</dbReference>
<dbReference type="FunFam" id="1.10.287.130:FF:000001">
    <property type="entry name" value="Two-component sensor histidine kinase"/>
    <property type="match status" value="1"/>
</dbReference>
<dbReference type="GO" id="GO:0030295">
    <property type="term" value="F:protein kinase activator activity"/>
    <property type="evidence" value="ECO:0007669"/>
    <property type="project" value="TreeGrafter"/>
</dbReference>
<dbReference type="Gene3D" id="1.10.287.130">
    <property type="match status" value="1"/>
</dbReference>
<evidence type="ECO:0000256" key="4">
    <source>
        <dbReference type="ARBA" id="ARBA00022475"/>
    </source>
</evidence>
<evidence type="ECO:0000259" key="14">
    <source>
        <dbReference type="PROSITE" id="PS50885"/>
    </source>
</evidence>
<evidence type="ECO:0000313" key="16">
    <source>
        <dbReference type="Proteomes" id="UP000245634"/>
    </source>
</evidence>
<proteinExistence type="predicted"/>
<dbReference type="SUPFAM" id="SSF158472">
    <property type="entry name" value="HAMP domain-like"/>
    <property type="match status" value="1"/>
</dbReference>
<dbReference type="InterPro" id="IPR003594">
    <property type="entry name" value="HATPase_dom"/>
</dbReference>
<dbReference type="Pfam" id="PF02518">
    <property type="entry name" value="HATPase_c"/>
    <property type="match status" value="1"/>
</dbReference>
<keyword evidence="10" id="KW-0902">Two-component regulatory system</keyword>
<dbReference type="Gene3D" id="6.10.340.10">
    <property type="match status" value="1"/>
</dbReference>
<evidence type="ECO:0000256" key="8">
    <source>
        <dbReference type="ARBA" id="ARBA00022777"/>
    </source>
</evidence>
<keyword evidence="16" id="KW-1185">Reference proteome</keyword>
<dbReference type="EMBL" id="QGGL01000002">
    <property type="protein sequence ID" value="PWK15848.1"/>
    <property type="molecule type" value="Genomic_DNA"/>
</dbReference>
<evidence type="ECO:0000259" key="13">
    <source>
        <dbReference type="PROSITE" id="PS50109"/>
    </source>
</evidence>
<dbReference type="InterPro" id="IPR004358">
    <property type="entry name" value="Sig_transdc_His_kin-like_C"/>
</dbReference>
<dbReference type="GO" id="GO:0007234">
    <property type="term" value="P:osmosensory signaling via phosphorelay pathway"/>
    <property type="evidence" value="ECO:0007669"/>
    <property type="project" value="TreeGrafter"/>
</dbReference>
<dbReference type="GO" id="GO:0000156">
    <property type="term" value="F:phosphorelay response regulator activity"/>
    <property type="evidence" value="ECO:0007669"/>
    <property type="project" value="TreeGrafter"/>
</dbReference>
<dbReference type="SMART" id="SM00388">
    <property type="entry name" value="HisKA"/>
    <property type="match status" value="1"/>
</dbReference>
<evidence type="ECO:0000256" key="6">
    <source>
        <dbReference type="ARBA" id="ARBA00022679"/>
    </source>
</evidence>
<dbReference type="InterPro" id="IPR005467">
    <property type="entry name" value="His_kinase_dom"/>
</dbReference>
<dbReference type="EC" id="2.7.13.3" evidence="3"/>
<reference evidence="15 16" key="1">
    <citation type="submission" date="2018-05" db="EMBL/GenBank/DDBJ databases">
        <title>Genomic Encyclopedia of Type Strains, Phase IV (KMG-IV): sequencing the most valuable type-strain genomes for metagenomic binning, comparative biology and taxonomic classification.</title>
        <authorList>
            <person name="Goeker M."/>
        </authorList>
    </citation>
    <scope>NUCLEOTIDE SEQUENCE [LARGE SCALE GENOMIC DNA]</scope>
    <source>
        <strain evidence="15 16">DSM 18773</strain>
    </source>
</reference>
<dbReference type="AlphaFoldDB" id="A0A316DDZ0"/>
<dbReference type="PANTHER" id="PTHR42878">
    <property type="entry name" value="TWO-COMPONENT HISTIDINE KINASE"/>
    <property type="match status" value="1"/>
</dbReference>
<dbReference type="PROSITE" id="PS50885">
    <property type="entry name" value="HAMP"/>
    <property type="match status" value="1"/>
</dbReference>
<organism evidence="15 16">
    <name type="scientific">Tumebacillus permanentifrigoris</name>
    <dbReference type="NCBI Taxonomy" id="378543"/>
    <lineage>
        <taxon>Bacteria</taxon>
        <taxon>Bacillati</taxon>
        <taxon>Bacillota</taxon>
        <taxon>Bacilli</taxon>
        <taxon>Bacillales</taxon>
        <taxon>Alicyclobacillaceae</taxon>
        <taxon>Tumebacillus</taxon>
    </lineage>
</organism>
<dbReference type="SMART" id="SM00387">
    <property type="entry name" value="HATPase_c"/>
    <property type="match status" value="1"/>
</dbReference>
<dbReference type="SUPFAM" id="SSF55874">
    <property type="entry name" value="ATPase domain of HSP90 chaperone/DNA topoisomerase II/histidine kinase"/>
    <property type="match status" value="1"/>
</dbReference>